<evidence type="ECO:0000313" key="6">
    <source>
        <dbReference type="EMBL" id="CAB4042224.1"/>
    </source>
</evidence>
<dbReference type="OrthoDB" id="5988077at2759"/>
<dbReference type="PANTHER" id="PTHR14453">
    <property type="entry name" value="PARP/ZINC FINGER CCCH TYPE DOMAIN CONTAINING PROTEIN"/>
    <property type="match status" value="1"/>
</dbReference>
<keyword evidence="7" id="KW-1185">Reference proteome</keyword>
<protein>
    <submittedName>
        <fullName evidence="6">Poly [ADP-ribose] polymerase 14-like</fullName>
    </submittedName>
</protein>
<dbReference type="AlphaFoldDB" id="A0A6S7KHB8"/>
<keyword evidence="3" id="KW-0808">Transferase</keyword>
<dbReference type="GO" id="GO:0003950">
    <property type="term" value="F:NAD+ poly-ADP-ribosyltransferase activity"/>
    <property type="evidence" value="ECO:0007669"/>
    <property type="project" value="UniProtKB-UniRule"/>
</dbReference>
<evidence type="ECO:0000313" key="7">
    <source>
        <dbReference type="Proteomes" id="UP001152795"/>
    </source>
</evidence>
<accession>A0A6S7KHB8</accession>
<gene>
    <name evidence="6" type="ORF">PACLA_8A079941</name>
</gene>
<dbReference type="CDD" id="cd01439">
    <property type="entry name" value="TCCD_inducible_PARP_like"/>
    <property type="match status" value="1"/>
</dbReference>
<reference evidence="6" key="1">
    <citation type="submission" date="2020-04" db="EMBL/GenBank/DDBJ databases">
        <authorList>
            <person name="Alioto T."/>
            <person name="Alioto T."/>
            <person name="Gomez Garrido J."/>
        </authorList>
    </citation>
    <scope>NUCLEOTIDE SEQUENCE</scope>
    <source>
        <strain evidence="6">A484AB</strain>
    </source>
</reference>
<comment type="caution">
    <text evidence="6">The sequence shown here is derived from an EMBL/GenBank/DDBJ whole genome shotgun (WGS) entry which is preliminary data.</text>
</comment>
<evidence type="ECO:0000256" key="2">
    <source>
        <dbReference type="ARBA" id="ARBA00022676"/>
    </source>
</evidence>
<proteinExistence type="predicted"/>
<evidence type="ECO:0000256" key="5">
    <source>
        <dbReference type="ARBA" id="ARBA00023242"/>
    </source>
</evidence>
<dbReference type="InterPro" id="IPR012317">
    <property type="entry name" value="Poly(ADP-ribose)pol_cat_dom"/>
</dbReference>
<dbReference type="GO" id="GO:0003714">
    <property type="term" value="F:transcription corepressor activity"/>
    <property type="evidence" value="ECO:0007669"/>
    <property type="project" value="TreeGrafter"/>
</dbReference>
<dbReference type="Proteomes" id="UP001152795">
    <property type="component" value="Unassembled WGS sequence"/>
</dbReference>
<comment type="subcellular location">
    <subcellularLocation>
        <location evidence="1">Nucleus</location>
    </subcellularLocation>
</comment>
<evidence type="ECO:0000256" key="1">
    <source>
        <dbReference type="ARBA" id="ARBA00004123"/>
    </source>
</evidence>
<evidence type="ECO:0000256" key="3">
    <source>
        <dbReference type="ARBA" id="ARBA00022679"/>
    </source>
</evidence>
<dbReference type="SUPFAM" id="SSF56399">
    <property type="entry name" value="ADP-ribosylation"/>
    <property type="match status" value="1"/>
</dbReference>
<dbReference type="GO" id="GO:0005737">
    <property type="term" value="C:cytoplasm"/>
    <property type="evidence" value="ECO:0007669"/>
    <property type="project" value="TreeGrafter"/>
</dbReference>
<dbReference type="PANTHER" id="PTHR14453:SF67">
    <property type="entry name" value="POLY [ADP-RIBOSE] POLYMERASE"/>
    <property type="match status" value="1"/>
</dbReference>
<dbReference type="PROSITE" id="PS51059">
    <property type="entry name" value="PARP_CATALYTIC"/>
    <property type="match status" value="1"/>
</dbReference>
<evidence type="ECO:0000256" key="4">
    <source>
        <dbReference type="ARBA" id="ARBA00023027"/>
    </source>
</evidence>
<keyword evidence="2" id="KW-0328">Glycosyltransferase</keyword>
<organism evidence="6 7">
    <name type="scientific">Paramuricea clavata</name>
    <name type="common">Red gorgonian</name>
    <name type="synonym">Violescent sea-whip</name>
    <dbReference type="NCBI Taxonomy" id="317549"/>
    <lineage>
        <taxon>Eukaryota</taxon>
        <taxon>Metazoa</taxon>
        <taxon>Cnidaria</taxon>
        <taxon>Anthozoa</taxon>
        <taxon>Octocorallia</taxon>
        <taxon>Malacalcyonacea</taxon>
        <taxon>Plexauridae</taxon>
        <taxon>Paramuricea</taxon>
    </lineage>
</organism>
<sequence>MFKASLATTLPNAEVVKIERIQNPRLYQIYEGQKKKMSNGGNEMRLFHGTAKMAVEKINTTGFNRSYCGKNAVKFGKGVYFAKHAWYSARRIYAVPDDKGLQYMYIARVLVGKYTKGKDGLLVPPPIDENNQTICYDSVVDDIIKPTIFVIFYDYQSYPEYLVTFKNS</sequence>
<keyword evidence="5" id="KW-0539">Nucleus</keyword>
<dbReference type="EMBL" id="CACRXK020029720">
    <property type="protein sequence ID" value="CAB4042224.1"/>
    <property type="molecule type" value="Genomic_DNA"/>
</dbReference>
<dbReference type="Pfam" id="PF00644">
    <property type="entry name" value="PARP"/>
    <property type="match status" value="1"/>
</dbReference>
<dbReference type="GO" id="GO:0005634">
    <property type="term" value="C:nucleus"/>
    <property type="evidence" value="ECO:0007669"/>
    <property type="project" value="UniProtKB-SubCell"/>
</dbReference>
<dbReference type="GO" id="GO:0010629">
    <property type="term" value="P:negative regulation of gene expression"/>
    <property type="evidence" value="ECO:0007669"/>
    <property type="project" value="TreeGrafter"/>
</dbReference>
<keyword evidence="4" id="KW-0520">NAD</keyword>
<dbReference type="Gene3D" id="3.90.228.10">
    <property type="match status" value="1"/>
</dbReference>
<dbReference type="FunFam" id="3.90.228.10:FF:000008">
    <property type="entry name" value="Poly [ADP-ribose] polymerase"/>
    <property type="match status" value="1"/>
</dbReference>
<name>A0A6S7KHB8_PARCT</name>
<dbReference type="InterPro" id="IPR052056">
    <property type="entry name" value="Mono-ARTD/PARP"/>
</dbReference>